<dbReference type="AlphaFoldDB" id="A0A5Q0HAT7"/>
<keyword evidence="2" id="KW-1185">Reference proteome</keyword>
<dbReference type="Pfam" id="PF14196">
    <property type="entry name" value="ATC_hydrolase"/>
    <property type="match status" value="1"/>
</dbReference>
<dbReference type="EMBL" id="CP034550">
    <property type="protein sequence ID" value="QFZ23055.1"/>
    <property type="molecule type" value="Genomic_DNA"/>
</dbReference>
<dbReference type="OrthoDB" id="1094540at2"/>
<dbReference type="KEGG" id="ssyi:EKG83_41510"/>
<evidence type="ECO:0000313" key="2">
    <source>
        <dbReference type="Proteomes" id="UP000325787"/>
    </source>
</evidence>
<dbReference type="InterPro" id="IPR026002">
    <property type="entry name" value="ATC_hydrolase-like"/>
</dbReference>
<sequence>MTTDHFNDAYVPDAEADTAAVVEGFFDHLSAYDVPAMRARHEELIAGNGHLVVDEPARHNLRMTLLLVAAHEVLTPVLGAGGAVEAVRAAFVEPLAPAVRAATAAMLDAAPDPYRAMVELVRAREVDAFGAGFAFEHPVDDDSRFEADVRRCFYYDVLMANGASELAPVMCEFDRSWIDAIEPGRHGFRFERVTTIGTGGSHCPFHFGRTG</sequence>
<dbReference type="Proteomes" id="UP000325787">
    <property type="component" value="Chromosome"/>
</dbReference>
<name>A0A5Q0HAT7_SACSY</name>
<proteinExistence type="predicted"/>
<gene>
    <name evidence="1" type="ORF">EKG83_41510</name>
</gene>
<reference evidence="2" key="1">
    <citation type="journal article" date="2021" name="Curr. Microbiol.">
        <title>Complete genome of nocamycin-producing strain Saccharothrix syringae NRRL B-16468 reveals the biosynthetic potential for secondary metabolites.</title>
        <authorList>
            <person name="Mo X."/>
            <person name="Yang S."/>
        </authorList>
    </citation>
    <scope>NUCLEOTIDE SEQUENCE [LARGE SCALE GENOMIC DNA]</scope>
    <source>
        <strain evidence="2">ATCC 51364 / DSM 43886 / JCM 6844 / KCTC 9398 / NBRC 14523 / NRRL B-16468 / INA 2240</strain>
    </source>
</reference>
<protein>
    <recommendedName>
        <fullName evidence="3">L-2-amino-thiazoline-4-carboxylic acid hydrolase</fullName>
    </recommendedName>
</protein>
<evidence type="ECO:0000313" key="1">
    <source>
        <dbReference type="EMBL" id="QFZ23055.1"/>
    </source>
</evidence>
<accession>A0A5Q0HAT7</accession>
<organism evidence="1 2">
    <name type="scientific">Saccharothrix syringae</name>
    <name type="common">Nocardiopsis syringae</name>
    <dbReference type="NCBI Taxonomy" id="103733"/>
    <lineage>
        <taxon>Bacteria</taxon>
        <taxon>Bacillati</taxon>
        <taxon>Actinomycetota</taxon>
        <taxon>Actinomycetes</taxon>
        <taxon>Pseudonocardiales</taxon>
        <taxon>Pseudonocardiaceae</taxon>
        <taxon>Saccharothrix</taxon>
    </lineage>
</organism>
<dbReference type="RefSeq" id="WP_033432856.1">
    <property type="nucleotide sequence ID" value="NZ_CP034550.1"/>
</dbReference>
<evidence type="ECO:0008006" key="3">
    <source>
        <dbReference type="Google" id="ProtNLM"/>
    </source>
</evidence>